<dbReference type="FunFam" id="3.30.230.40:FF:000001">
    <property type="entry name" value="Imidazoleglycerol-phosphate dehydratase HisB"/>
    <property type="match status" value="1"/>
</dbReference>
<dbReference type="GO" id="GO:0004424">
    <property type="term" value="F:imidazoleglycerol-phosphate dehydratase activity"/>
    <property type="evidence" value="ECO:0007669"/>
    <property type="project" value="UniProtKB-UniRule"/>
</dbReference>
<dbReference type="PROSITE" id="PS00955">
    <property type="entry name" value="IGP_DEHYDRATASE_2"/>
    <property type="match status" value="1"/>
</dbReference>
<dbReference type="InterPro" id="IPR000807">
    <property type="entry name" value="ImidazoleglycerolP_deHydtase"/>
</dbReference>
<evidence type="ECO:0000313" key="9">
    <source>
        <dbReference type="Proteomes" id="UP000824238"/>
    </source>
</evidence>
<dbReference type="Pfam" id="PF00475">
    <property type="entry name" value="IGPD"/>
    <property type="match status" value="1"/>
</dbReference>
<keyword evidence="6" id="KW-0963">Cytoplasm</keyword>
<accession>A0A9D1DN38</accession>
<evidence type="ECO:0000256" key="6">
    <source>
        <dbReference type="HAMAP-Rule" id="MF_00076"/>
    </source>
</evidence>
<gene>
    <name evidence="6 8" type="primary">hisB</name>
    <name evidence="8" type="ORF">IAD36_09815</name>
</gene>
<keyword evidence="3 6" id="KW-0028">Amino-acid biosynthesis</keyword>
<dbReference type="GO" id="GO:0005737">
    <property type="term" value="C:cytoplasm"/>
    <property type="evidence" value="ECO:0007669"/>
    <property type="project" value="UniProtKB-SubCell"/>
</dbReference>
<evidence type="ECO:0000256" key="2">
    <source>
        <dbReference type="ARBA" id="ARBA00016664"/>
    </source>
</evidence>
<comment type="similarity">
    <text evidence="6 7">Belongs to the imidazoleglycerol-phosphate dehydratase family.</text>
</comment>
<dbReference type="NCBIfam" id="NF002114">
    <property type="entry name" value="PRK00951.2-4"/>
    <property type="match status" value="1"/>
</dbReference>
<dbReference type="EMBL" id="DVHH01000235">
    <property type="protein sequence ID" value="HIR55876.1"/>
    <property type="molecule type" value="Genomic_DNA"/>
</dbReference>
<keyword evidence="5 6" id="KW-0456">Lyase</keyword>
<dbReference type="InterPro" id="IPR020565">
    <property type="entry name" value="ImidazoleglycerP_deHydtase_CS"/>
</dbReference>
<dbReference type="AlphaFoldDB" id="A0A9D1DN38"/>
<proteinExistence type="inferred from homology"/>
<comment type="catalytic activity">
    <reaction evidence="6 7">
        <text>D-erythro-1-(imidazol-4-yl)glycerol 3-phosphate = 3-(imidazol-4-yl)-2-oxopropyl phosphate + H2O</text>
        <dbReference type="Rhea" id="RHEA:11040"/>
        <dbReference type="ChEBI" id="CHEBI:15377"/>
        <dbReference type="ChEBI" id="CHEBI:57766"/>
        <dbReference type="ChEBI" id="CHEBI:58278"/>
        <dbReference type="EC" id="4.2.1.19"/>
    </reaction>
</comment>
<dbReference type="PROSITE" id="PS00954">
    <property type="entry name" value="IGP_DEHYDRATASE_1"/>
    <property type="match status" value="1"/>
</dbReference>
<evidence type="ECO:0000256" key="4">
    <source>
        <dbReference type="ARBA" id="ARBA00023102"/>
    </source>
</evidence>
<dbReference type="FunFam" id="3.30.230.40:FF:000003">
    <property type="entry name" value="Imidazoleglycerol-phosphate dehydratase HisB"/>
    <property type="match status" value="1"/>
</dbReference>
<evidence type="ECO:0000256" key="5">
    <source>
        <dbReference type="ARBA" id="ARBA00023239"/>
    </source>
</evidence>
<sequence length="192" mass="20498">MRHSEVSRETAETAVKLSLELDGSGRAEVHTGVGFLDHMLTLFACHGGFDLAVSCKGDLEVDAHHSVEDVGLCLGAAIAQALGKKRGINRYGHIILPMDEALILCAVDLSGRPCLRYTAQLPAQKVGDFDTELAQEFFQALANTALMSLHIRQLDGVNTHHIIEGMFKALGRALREAVAVTGGALPSTKGVL</sequence>
<comment type="pathway">
    <text evidence="1 6 7">Amino-acid biosynthesis; L-histidine biosynthesis; L-histidine from 5-phospho-alpha-D-ribose 1-diphosphate: step 6/9.</text>
</comment>
<evidence type="ECO:0000256" key="3">
    <source>
        <dbReference type="ARBA" id="ARBA00022605"/>
    </source>
</evidence>
<dbReference type="CDD" id="cd07914">
    <property type="entry name" value="IGPD"/>
    <property type="match status" value="1"/>
</dbReference>
<name>A0A9D1DN38_9FIRM</name>
<evidence type="ECO:0000313" key="8">
    <source>
        <dbReference type="EMBL" id="HIR55876.1"/>
    </source>
</evidence>
<organism evidence="8 9">
    <name type="scientific">Candidatus Scatomorpha intestinigallinarum</name>
    <dbReference type="NCBI Taxonomy" id="2840923"/>
    <lineage>
        <taxon>Bacteria</taxon>
        <taxon>Bacillati</taxon>
        <taxon>Bacillota</taxon>
        <taxon>Clostridia</taxon>
        <taxon>Eubacteriales</taxon>
        <taxon>Candidatus Scatomorpha</taxon>
    </lineage>
</organism>
<dbReference type="EC" id="4.2.1.19" evidence="6 7"/>
<evidence type="ECO:0000256" key="7">
    <source>
        <dbReference type="RuleBase" id="RU000599"/>
    </source>
</evidence>
<keyword evidence="4 6" id="KW-0368">Histidine biosynthesis</keyword>
<reference evidence="8" key="1">
    <citation type="submission" date="2020-10" db="EMBL/GenBank/DDBJ databases">
        <authorList>
            <person name="Gilroy R."/>
        </authorList>
    </citation>
    <scope>NUCLEOTIDE SEQUENCE</scope>
    <source>
        <strain evidence="8">ChiGjej3B3-7149</strain>
    </source>
</reference>
<dbReference type="HAMAP" id="MF_00076">
    <property type="entry name" value="HisB"/>
    <property type="match status" value="1"/>
</dbReference>
<protein>
    <recommendedName>
        <fullName evidence="2 6">Imidazoleglycerol-phosphate dehydratase</fullName>
        <shortName evidence="6">IGPD</shortName>
        <ecNumber evidence="6 7">4.2.1.19</ecNumber>
    </recommendedName>
</protein>
<dbReference type="SUPFAM" id="SSF54211">
    <property type="entry name" value="Ribosomal protein S5 domain 2-like"/>
    <property type="match status" value="2"/>
</dbReference>
<dbReference type="Gene3D" id="3.30.230.40">
    <property type="entry name" value="Imidazole glycerol phosphate dehydratase, domain 1"/>
    <property type="match status" value="2"/>
</dbReference>
<comment type="subcellular location">
    <subcellularLocation>
        <location evidence="6 7">Cytoplasm</location>
    </subcellularLocation>
</comment>
<dbReference type="Proteomes" id="UP000824238">
    <property type="component" value="Unassembled WGS sequence"/>
</dbReference>
<dbReference type="InterPro" id="IPR020568">
    <property type="entry name" value="Ribosomal_Su5_D2-typ_SF"/>
</dbReference>
<dbReference type="PANTHER" id="PTHR23133">
    <property type="entry name" value="IMIDAZOLEGLYCEROL-PHOSPHATE DEHYDRATASE HIS7"/>
    <property type="match status" value="1"/>
</dbReference>
<comment type="caution">
    <text evidence="8">The sequence shown here is derived from an EMBL/GenBank/DDBJ whole genome shotgun (WGS) entry which is preliminary data.</text>
</comment>
<dbReference type="NCBIfam" id="NF002111">
    <property type="entry name" value="PRK00951.2-1"/>
    <property type="match status" value="1"/>
</dbReference>
<dbReference type="InterPro" id="IPR038494">
    <property type="entry name" value="IGPD_sf"/>
</dbReference>
<reference evidence="8" key="2">
    <citation type="journal article" date="2021" name="PeerJ">
        <title>Extensive microbial diversity within the chicken gut microbiome revealed by metagenomics and culture.</title>
        <authorList>
            <person name="Gilroy R."/>
            <person name="Ravi A."/>
            <person name="Getino M."/>
            <person name="Pursley I."/>
            <person name="Horton D.L."/>
            <person name="Alikhan N.F."/>
            <person name="Baker D."/>
            <person name="Gharbi K."/>
            <person name="Hall N."/>
            <person name="Watson M."/>
            <person name="Adriaenssens E.M."/>
            <person name="Foster-Nyarko E."/>
            <person name="Jarju S."/>
            <person name="Secka A."/>
            <person name="Antonio M."/>
            <person name="Oren A."/>
            <person name="Chaudhuri R.R."/>
            <person name="La Ragione R."/>
            <person name="Hildebrand F."/>
            <person name="Pallen M.J."/>
        </authorList>
    </citation>
    <scope>NUCLEOTIDE SEQUENCE</scope>
    <source>
        <strain evidence="8">ChiGjej3B3-7149</strain>
    </source>
</reference>
<dbReference type="PANTHER" id="PTHR23133:SF2">
    <property type="entry name" value="IMIDAZOLEGLYCEROL-PHOSPHATE DEHYDRATASE"/>
    <property type="match status" value="1"/>
</dbReference>
<dbReference type="GO" id="GO:0000105">
    <property type="term" value="P:L-histidine biosynthetic process"/>
    <property type="evidence" value="ECO:0007669"/>
    <property type="project" value="UniProtKB-UniRule"/>
</dbReference>
<evidence type="ECO:0000256" key="1">
    <source>
        <dbReference type="ARBA" id="ARBA00005047"/>
    </source>
</evidence>